<evidence type="ECO:0000313" key="2">
    <source>
        <dbReference type="EMBL" id="WVX84270.1"/>
    </source>
</evidence>
<feature type="transmembrane region" description="Helical" evidence="1">
    <location>
        <begin position="41"/>
        <end position="60"/>
    </location>
</feature>
<evidence type="ECO:0000256" key="1">
    <source>
        <dbReference type="SAM" id="Phobius"/>
    </source>
</evidence>
<dbReference type="Proteomes" id="UP001357223">
    <property type="component" value="Chromosome"/>
</dbReference>
<keyword evidence="1" id="KW-1133">Transmembrane helix</keyword>
<feature type="transmembrane region" description="Helical" evidence="1">
    <location>
        <begin position="6"/>
        <end position="21"/>
    </location>
</feature>
<reference evidence="2 3" key="1">
    <citation type="submission" date="2023-10" db="EMBL/GenBank/DDBJ databases">
        <title>Niallia locisalis sp.nov. isolated from a salt pond sample.</title>
        <authorList>
            <person name="Li X.-J."/>
            <person name="Dong L."/>
        </authorList>
    </citation>
    <scope>NUCLEOTIDE SEQUENCE [LARGE SCALE GENOMIC DNA]</scope>
    <source>
        <strain evidence="2 3">DSM 29761</strain>
    </source>
</reference>
<dbReference type="NCBIfam" id="NF042414">
    <property type="entry name" value="CLC_0170_fam"/>
    <property type="match status" value="1"/>
</dbReference>
<keyword evidence="1" id="KW-0472">Membrane</keyword>
<dbReference type="RefSeq" id="WP_338453143.1">
    <property type="nucleotide sequence ID" value="NZ_CP137640.1"/>
</dbReference>
<dbReference type="InterPro" id="IPR049971">
    <property type="entry name" value="CLC_0170-like"/>
</dbReference>
<evidence type="ECO:0000313" key="3">
    <source>
        <dbReference type="Proteomes" id="UP001357223"/>
    </source>
</evidence>
<protein>
    <submittedName>
        <fullName evidence="2">CLC_0170 family protein</fullName>
    </submittedName>
</protein>
<sequence>MFGFLGYAVFVFEITGFLLLVEDVRAYKNAKLKKEKTTAKLLGWTNISLGLLILLSNWVYQQMTW</sequence>
<organism evidence="2 3">
    <name type="scientific">Niallia oryzisoli</name>
    <dbReference type="NCBI Taxonomy" id="1737571"/>
    <lineage>
        <taxon>Bacteria</taxon>
        <taxon>Bacillati</taxon>
        <taxon>Bacillota</taxon>
        <taxon>Bacilli</taxon>
        <taxon>Bacillales</taxon>
        <taxon>Bacillaceae</taxon>
        <taxon>Niallia</taxon>
    </lineage>
</organism>
<keyword evidence="1" id="KW-0812">Transmembrane</keyword>
<proteinExistence type="predicted"/>
<keyword evidence="3" id="KW-1185">Reference proteome</keyword>
<name>A0ABZ2CKR8_9BACI</name>
<accession>A0ABZ2CKR8</accession>
<gene>
    <name evidence="2" type="ORF">R4Z09_15485</name>
</gene>
<dbReference type="EMBL" id="CP137640">
    <property type="protein sequence ID" value="WVX84270.1"/>
    <property type="molecule type" value="Genomic_DNA"/>
</dbReference>